<dbReference type="InterPro" id="IPR016130">
    <property type="entry name" value="Tyr_Pase_AS"/>
</dbReference>
<comment type="caution">
    <text evidence="3">The sequence shown here is derived from an EMBL/GenBank/DDBJ whole genome shotgun (WGS) entry which is preliminary data.</text>
</comment>
<dbReference type="SUPFAM" id="SSF52799">
    <property type="entry name" value="(Phosphotyrosine protein) phosphatases II"/>
    <property type="match status" value="1"/>
</dbReference>
<comment type="similarity">
    <text evidence="1">Belongs to the protein-tyrosine phosphatase family.</text>
</comment>
<dbReference type="Proteomes" id="UP000317010">
    <property type="component" value="Unassembled WGS sequence"/>
</dbReference>
<dbReference type="PROSITE" id="PS00383">
    <property type="entry name" value="TYR_PHOSPHATASE_1"/>
    <property type="match status" value="1"/>
</dbReference>
<evidence type="ECO:0000313" key="3">
    <source>
        <dbReference type="EMBL" id="TWJ04693.1"/>
    </source>
</evidence>
<organism evidence="3 4">
    <name type="scientific">Mucilaginibacter frigoritolerans</name>
    <dbReference type="NCBI Taxonomy" id="652788"/>
    <lineage>
        <taxon>Bacteria</taxon>
        <taxon>Pseudomonadati</taxon>
        <taxon>Bacteroidota</taxon>
        <taxon>Sphingobacteriia</taxon>
        <taxon>Sphingobacteriales</taxon>
        <taxon>Sphingobacteriaceae</taxon>
        <taxon>Mucilaginibacter</taxon>
    </lineage>
</organism>
<dbReference type="InterPro" id="IPR026893">
    <property type="entry name" value="Tyr/Ser_Pase_IphP-type"/>
</dbReference>
<evidence type="ECO:0000256" key="1">
    <source>
        <dbReference type="ARBA" id="ARBA00009580"/>
    </source>
</evidence>
<evidence type="ECO:0000256" key="2">
    <source>
        <dbReference type="SAM" id="SignalP"/>
    </source>
</evidence>
<feature type="chain" id="PRO_5021732374" evidence="2">
    <location>
        <begin position="20"/>
        <end position="276"/>
    </location>
</feature>
<name>A0A562UG08_9SPHI</name>
<proteinExistence type="inferred from homology"/>
<protein>
    <submittedName>
        <fullName evidence="3">Protein-tyrosine phosphatase</fullName>
    </submittedName>
</protein>
<reference evidence="3 4" key="1">
    <citation type="submission" date="2019-07" db="EMBL/GenBank/DDBJ databases">
        <title>Genomic Encyclopedia of Archaeal and Bacterial Type Strains, Phase II (KMG-II): from individual species to whole genera.</title>
        <authorList>
            <person name="Goeker M."/>
        </authorList>
    </citation>
    <scope>NUCLEOTIDE SEQUENCE [LARGE SCALE GENOMIC DNA]</scope>
    <source>
        <strain evidence="3 4">ATCC BAA-1854</strain>
    </source>
</reference>
<keyword evidence="2" id="KW-0732">Signal</keyword>
<dbReference type="AlphaFoldDB" id="A0A562UG08"/>
<dbReference type="PANTHER" id="PTHR31126">
    <property type="entry name" value="TYROSINE-PROTEIN PHOSPHATASE"/>
    <property type="match status" value="1"/>
</dbReference>
<dbReference type="OrthoDB" id="1188001at2"/>
<dbReference type="RefSeq" id="WP_144909118.1">
    <property type="nucleotide sequence ID" value="NZ_VLLI01000001.1"/>
</dbReference>
<dbReference type="Gene3D" id="3.90.190.10">
    <property type="entry name" value="Protein tyrosine phosphatase superfamily"/>
    <property type="match status" value="1"/>
</dbReference>
<gene>
    <name evidence="3" type="ORF">JN11_00414</name>
</gene>
<dbReference type="GO" id="GO:0004721">
    <property type="term" value="F:phosphoprotein phosphatase activity"/>
    <property type="evidence" value="ECO:0007669"/>
    <property type="project" value="InterPro"/>
</dbReference>
<accession>A0A562UG08</accession>
<evidence type="ECO:0000313" key="4">
    <source>
        <dbReference type="Proteomes" id="UP000317010"/>
    </source>
</evidence>
<feature type="signal peptide" evidence="2">
    <location>
        <begin position="1"/>
        <end position="19"/>
    </location>
</feature>
<dbReference type="Pfam" id="PF13350">
    <property type="entry name" value="Y_phosphatase3"/>
    <property type="match status" value="1"/>
</dbReference>
<sequence>MKKHFLIVAAILITCNAFAQITDSTKRHVVLQGAANFRDVGGYKTTDGHTVKWGKVYRSADISKLTPSDLEELKKLNITFDVDLRGHQESTQAPDKLNSNMDYVLCPAGSDSLSTMMKGLMQVKGKKGADSLFIADFYGKTTYLADRYKPFFGKLLALPTDQSLVFHCTAGKDRTGIAAALLLYSLGVPYNTIVEDYTATNYYRKDENEKAIKGMSGYMHIDKDVATEMMLAKKEYLDATFAAIVKQYGSVNNFLKKQVGLDDEKIARLKAEFLEN</sequence>
<dbReference type="EMBL" id="VLLI01000001">
    <property type="protein sequence ID" value="TWJ04693.1"/>
    <property type="molecule type" value="Genomic_DNA"/>
</dbReference>
<dbReference type="InterPro" id="IPR029021">
    <property type="entry name" value="Prot-tyrosine_phosphatase-like"/>
</dbReference>
<keyword evidence="4" id="KW-1185">Reference proteome</keyword>
<dbReference type="PANTHER" id="PTHR31126:SF1">
    <property type="entry name" value="TYROSINE SPECIFIC PROTEIN PHOSPHATASES DOMAIN-CONTAINING PROTEIN"/>
    <property type="match status" value="1"/>
</dbReference>